<dbReference type="HAMAP" id="MF_00347">
    <property type="entry name" value="Polyphosphate_kinase"/>
    <property type="match status" value="1"/>
</dbReference>
<dbReference type="CDD" id="cd09168">
    <property type="entry name" value="PLDc_PaPPK1_C2_like"/>
    <property type="match status" value="1"/>
</dbReference>
<evidence type="ECO:0000256" key="5">
    <source>
        <dbReference type="ARBA" id="ARBA00022840"/>
    </source>
</evidence>
<keyword evidence="6" id="KW-0479">Metal-binding</keyword>
<comment type="cofactor">
    <cofactor evidence="6">
        <name>Mg(2+)</name>
        <dbReference type="ChEBI" id="CHEBI:18420"/>
    </cofactor>
</comment>
<feature type="binding site" evidence="6">
    <location>
        <position position="564"/>
    </location>
    <ligand>
        <name>ATP</name>
        <dbReference type="ChEBI" id="CHEBI:30616"/>
    </ligand>
</feature>
<dbReference type="InterPro" id="IPR025200">
    <property type="entry name" value="PPK_C_dom2"/>
</dbReference>
<dbReference type="Pfam" id="PF17941">
    <property type="entry name" value="PP_kinase_C_1"/>
    <property type="match status" value="1"/>
</dbReference>
<feature type="binding site" evidence="6">
    <location>
        <position position="592"/>
    </location>
    <ligand>
        <name>ATP</name>
        <dbReference type="ChEBI" id="CHEBI:30616"/>
    </ligand>
</feature>
<dbReference type="Gene3D" id="3.30.870.10">
    <property type="entry name" value="Endonuclease Chain A"/>
    <property type="match status" value="2"/>
</dbReference>
<dbReference type="Gene3D" id="1.20.58.310">
    <property type="entry name" value="Polyphosphate kinase N-terminal domain"/>
    <property type="match status" value="1"/>
</dbReference>
<gene>
    <name evidence="12" type="primary">ppk1</name>
    <name evidence="6" type="synonym">ppk</name>
    <name evidence="12" type="ORF">LVJ83_11980</name>
</gene>
<dbReference type="InterPro" id="IPR025198">
    <property type="entry name" value="PPK_N_dom"/>
</dbReference>
<dbReference type="Pfam" id="PF13090">
    <property type="entry name" value="PP_kinase_C"/>
    <property type="match status" value="1"/>
</dbReference>
<evidence type="ECO:0000259" key="10">
    <source>
        <dbReference type="Pfam" id="PF13090"/>
    </source>
</evidence>
<comment type="PTM">
    <text evidence="6 7">An intermediate of this reaction is the autophosphorylated ppk in which a phosphate is covalently linked to a histidine residue through a N-P bond.</text>
</comment>
<dbReference type="SUPFAM" id="SSF140356">
    <property type="entry name" value="PPK N-terminal domain-like"/>
    <property type="match status" value="1"/>
</dbReference>
<accession>A0ABY4E0C9</accession>
<dbReference type="PANTHER" id="PTHR30218">
    <property type="entry name" value="POLYPHOSPHATE KINASE"/>
    <property type="match status" value="1"/>
</dbReference>
<dbReference type="Proteomes" id="UP000829817">
    <property type="component" value="Chromosome"/>
</dbReference>
<protein>
    <recommendedName>
        <fullName evidence="6 7">Polyphosphate kinase</fullName>
        <ecNumber evidence="6 7">2.7.4.1</ecNumber>
    </recommendedName>
    <alternativeName>
        <fullName evidence="6">ATP-polyphosphate phosphotransferase</fullName>
    </alternativeName>
    <alternativeName>
        <fullName evidence="6">Polyphosphoric acid kinase</fullName>
    </alternativeName>
</protein>
<dbReference type="PIRSF" id="PIRSF015589">
    <property type="entry name" value="PP_kinase"/>
    <property type="match status" value="1"/>
</dbReference>
<keyword evidence="6" id="KW-0460">Magnesium</keyword>
<dbReference type="InterPro" id="IPR041108">
    <property type="entry name" value="PP_kinase_C_1"/>
</dbReference>
<dbReference type="InterPro" id="IPR036830">
    <property type="entry name" value="PP_kinase_middle_dom_sf"/>
</dbReference>
<dbReference type="EMBL" id="CP091508">
    <property type="protein sequence ID" value="UOO83277.1"/>
    <property type="molecule type" value="Genomic_DNA"/>
</dbReference>
<organism evidence="12 13">
    <name type="scientific">Uruburuella testudinis</name>
    <dbReference type="NCBI Taxonomy" id="1282863"/>
    <lineage>
        <taxon>Bacteria</taxon>
        <taxon>Pseudomonadati</taxon>
        <taxon>Pseudomonadota</taxon>
        <taxon>Betaproteobacteria</taxon>
        <taxon>Neisseriales</taxon>
        <taxon>Neisseriaceae</taxon>
        <taxon>Uruburuella</taxon>
    </lineage>
</organism>
<dbReference type="Pfam" id="PF02503">
    <property type="entry name" value="PP_kinase"/>
    <property type="match status" value="1"/>
</dbReference>
<evidence type="ECO:0000256" key="6">
    <source>
        <dbReference type="HAMAP-Rule" id="MF_00347"/>
    </source>
</evidence>
<evidence type="ECO:0000259" key="8">
    <source>
        <dbReference type="Pfam" id="PF02503"/>
    </source>
</evidence>
<dbReference type="InterPro" id="IPR003414">
    <property type="entry name" value="PP_kinase"/>
</dbReference>
<feature type="binding site" evidence="6">
    <location>
        <position position="468"/>
    </location>
    <ligand>
        <name>ATP</name>
        <dbReference type="ChEBI" id="CHEBI:30616"/>
    </ligand>
</feature>
<keyword evidence="1 6" id="KW-0597">Phosphoprotein</keyword>
<feature type="domain" description="Polyphosphate kinase C-terminal" evidence="11">
    <location>
        <begin position="332"/>
        <end position="494"/>
    </location>
</feature>
<comment type="function">
    <text evidence="6 7">Catalyzes the reversible transfer of the terminal phosphate of ATP to form a long-chain polyphosphate (polyP).</text>
</comment>
<feature type="domain" description="Polyphosphate kinase middle" evidence="8">
    <location>
        <begin position="122"/>
        <end position="303"/>
    </location>
</feature>
<comment type="catalytic activity">
    <reaction evidence="6 7">
        <text>[phosphate](n) + ATP = [phosphate](n+1) + ADP</text>
        <dbReference type="Rhea" id="RHEA:19573"/>
        <dbReference type="Rhea" id="RHEA-COMP:9859"/>
        <dbReference type="Rhea" id="RHEA-COMP:14280"/>
        <dbReference type="ChEBI" id="CHEBI:16838"/>
        <dbReference type="ChEBI" id="CHEBI:30616"/>
        <dbReference type="ChEBI" id="CHEBI:456216"/>
        <dbReference type="EC" id="2.7.4.1"/>
    </reaction>
</comment>
<proteinExistence type="inferred from homology"/>
<dbReference type="NCBIfam" id="NF003917">
    <property type="entry name" value="PRK05443.1-1"/>
    <property type="match status" value="1"/>
</dbReference>
<reference evidence="12 13" key="1">
    <citation type="journal article" date="2022" name="Res Sq">
        <title>Evolution of multicellular longitudinally dividing oral cavity symbionts (Neisseriaceae).</title>
        <authorList>
            <person name="Nyongesa S."/>
            <person name="Weber P."/>
            <person name="Bernet E."/>
            <person name="Pullido F."/>
            <person name="Nieckarz M."/>
            <person name="Delaby M."/>
            <person name="Nieves C."/>
            <person name="Viehboeck T."/>
            <person name="Krause N."/>
            <person name="Rivera-Millot A."/>
            <person name="Nakamura A."/>
            <person name="Vischer N."/>
            <person name="VanNieuwenhze M."/>
            <person name="Brun Y."/>
            <person name="Cava F."/>
            <person name="Bulgheresi S."/>
            <person name="Veyrier F."/>
        </authorList>
    </citation>
    <scope>NUCLEOTIDE SEQUENCE [LARGE SCALE GENOMIC DNA]</scope>
    <source>
        <strain evidence="12 13">CCUG 63373m</strain>
    </source>
</reference>
<keyword evidence="4 6" id="KW-0418">Kinase</keyword>
<dbReference type="EC" id="2.7.4.1" evidence="6 7"/>
<name>A0ABY4E0C9_9NEIS</name>
<feature type="domain" description="Polyphosphate kinase C-terminal" evidence="10">
    <location>
        <begin position="506"/>
        <end position="676"/>
    </location>
</feature>
<dbReference type="Gene3D" id="3.30.1840.10">
    <property type="entry name" value="Polyphosphate kinase middle domain"/>
    <property type="match status" value="1"/>
</dbReference>
<evidence type="ECO:0000259" key="9">
    <source>
        <dbReference type="Pfam" id="PF13089"/>
    </source>
</evidence>
<feature type="domain" description="Polyphosphate kinase N-terminal" evidence="9">
    <location>
        <begin position="9"/>
        <end position="112"/>
    </location>
</feature>
<dbReference type="NCBIfam" id="NF003918">
    <property type="entry name" value="PRK05443.1-2"/>
    <property type="match status" value="1"/>
</dbReference>
<dbReference type="SUPFAM" id="SSF56024">
    <property type="entry name" value="Phospholipase D/nuclease"/>
    <property type="match status" value="2"/>
</dbReference>
<feature type="binding site" evidence="6">
    <location>
        <position position="405"/>
    </location>
    <ligand>
        <name>Mg(2+)</name>
        <dbReference type="ChEBI" id="CHEBI:18420"/>
    </ligand>
</feature>
<dbReference type="InterPro" id="IPR036832">
    <property type="entry name" value="PPK_N_dom_sf"/>
</dbReference>
<dbReference type="NCBIfam" id="NF003921">
    <property type="entry name" value="PRK05443.2-2"/>
    <property type="match status" value="1"/>
</dbReference>
<evidence type="ECO:0000256" key="3">
    <source>
        <dbReference type="ARBA" id="ARBA00022741"/>
    </source>
</evidence>
<evidence type="ECO:0000313" key="12">
    <source>
        <dbReference type="EMBL" id="UOO83277.1"/>
    </source>
</evidence>
<dbReference type="PANTHER" id="PTHR30218:SF0">
    <property type="entry name" value="POLYPHOSPHATE KINASE"/>
    <property type="match status" value="1"/>
</dbReference>
<evidence type="ECO:0000313" key="13">
    <source>
        <dbReference type="Proteomes" id="UP000829817"/>
    </source>
</evidence>
<dbReference type="GO" id="GO:0008976">
    <property type="term" value="F:polyphosphate kinase activity"/>
    <property type="evidence" value="ECO:0007669"/>
    <property type="project" value="UniProtKB-EC"/>
</dbReference>
<keyword evidence="2 6" id="KW-0808">Transferase</keyword>
<comment type="similarity">
    <text evidence="6 7">Belongs to the polyphosphate kinase 1 (PPK1) family.</text>
</comment>
<feature type="binding site" evidence="6">
    <location>
        <position position="375"/>
    </location>
    <ligand>
        <name>Mg(2+)</name>
        <dbReference type="ChEBI" id="CHEBI:18420"/>
    </ligand>
</feature>
<dbReference type="CDD" id="cd09165">
    <property type="entry name" value="PLDc_PaPPK1_C1_like"/>
    <property type="match status" value="1"/>
</dbReference>
<evidence type="ECO:0000256" key="2">
    <source>
        <dbReference type="ARBA" id="ARBA00022679"/>
    </source>
</evidence>
<dbReference type="Pfam" id="PF13089">
    <property type="entry name" value="PP_kinase_N"/>
    <property type="match status" value="1"/>
</dbReference>
<evidence type="ECO:0000256" key="7">
    <source>
        <dbReference type="RuleBase" id="RU003800"/>
    </source>
</evidence>
<sequence>MPEQNRLLCRELGLLAFNRRVLAQAQDARVPLLERLRFLCIVSSNLDEFFEVRMAWLKREHKLRPTTLLDNGKTPSETIASVSAEAHKIIQEQYALFNDELQPALGKEGIHFYRRRNWTPAQRAWIENYFDRELLPILTPIGLDPSHPFPRPLNKSLNFAVELEGKDAFGRASGMAIVQAPRILPRVLQLPAPLCDGDNGFVFLSSILHEYVYKLFTGMEVKGCHQFRLTRDSDLTVDEEDLKNLRAAIQSELHDREYGDGVRLEVADTCPEHISDFLLSHFKLARNELYQVKGPVNLVRLMAVPDMVARPDLKFKPYTAGIPKRLRKGNSILAAARDKDILLHHPYQSFDPVVQFIREASTDPAVVAIKMTIYRTGSNSELVRALMKAALAGKQVTVVVELMARFDEANNVNWAQQLENAGAHVVYGVFGYKIHAKMMLVLRREEGQLKRYAHLGTGNYHQGTSRIYTDFGLITADEQITADVNTLFLEITGLGQPMHLNKIYQSPFTLHKMIIDNIGREAEHAKAGKKARIMAKMNSLIEPSVIEALYAASAAGVEIDLIVRGMCALRPQVPGLSDNIRVRSIIGRQLEHSRIYYFYNQGEEPTYISSADWMGRNFFRRIETCTPVEQPELKARVIREGLTLALADNRQAWQMQPDGSYLRLHAAEGEAEVSLQEDLWAEFGT</sequence>
<keyword evidence="3 6" id="KW-0547">Nucleotide-binding</keyword>
<dbReference type="InterPro" id="IPR024953">
    <property type="entry name" value="PP_kinase_middle"/>
</dbReference>
<dbReference type="SUPFAM" id="SSF143724">
    <property type="entry name" value="PHP14-like"/>
    <property type="match status" value="1"/>
</dbReference>
<evidence type="ECO:0000256" key="4">
    <source>
        <dbReference type="ARBA" id="ARBA00022777"/>
    </source>
</evidence>
<keyword evidence="13" id="KW-1185">Reference proteome</keyword>
<feature type="binding site" evidence="6">
    <location>
        <position position="45"/>
    </location>
    <ligand>
        <name>ATP</name>
        <dbReference type="ChEBI" id="CHEBI:30616"/>
    </ligand>
</feature>
<evidence type="ECO:0000256" key="1">
    <source>
        <dbReference type="ARBA" id="ARBA00022553"/>
    </source>
</evidence>
<evidence type="ECO:0000259" key="11">
    <source>
        <dbReference type="Pfam" id="PF17941"/>
    </source>
</evidence>
<feature type="active site" description="Phosphohistidine intermediate" evidence="6">
    <location>
        <position position="435"/>
    </location>
</feature>
<keyword evidence="5 6" id="KW-0067">ATP-binding</keyword>
<dbReference type="NCBIfam" id="TIGR03705">
    <property type="entry name" value="poly_P_kin"/>
    <property type="match status" value="1"/>
</dbReference>